<feature type="domain" description="Type II/III secretion system secretin-like" evidence="3">
    <location>
        <begin position="341"/>
        <end position="516"/>
    </location>
</feature>
<dbReference type="InterPro" id="IPR004846">
    <property type="entry name" value="T2SS/T3SS_dom"/>
</dbReference>
<dbReference type="PANTHER" id="PTHR30332:SF17">
    <property type="entry name" value="TYPE IV PILIATION SYSTEM PROTEIN DR_0774-RELATED"/>
    <property type="match status" value="1"/>
</dbReference>
<feature type="region of interest" description="Disordered" evidence="2">
    <location>
        <begin position="34"/>
        <end position="68"/>
    </location>
</feature>
<accession>A0A1W1X6E3</accession>
<dbReference type="STRING" id="1121390.SAMN02746041_00606"/>
<proteinExistence type="inferred from homology"/>
<sequence>MKPEHRLSWFALFVMLFVLVSCAGPNMAGRNRGEARLPSSYLHPPKGNPPPGPPALEEKVQPYVPPSPQESKLYSLQFDGAPLSAVLAAIAQEADLNLIVQKGLDLSLPVYVRLSNATLDEALQTVVVQGADYAYKVDAGSLLVQRFEEEIFHVEYLRSKRKTTTKVGGDILGSAMETAGGGGGSSAVTSEFRVETEDSDETADIWGQIKSALEALKSPEGTVLVQPYAGTIYVADVPSRMSSIRRFIERLKEVVKRQVLIDAKLLEVQLSDSNQMGIQWDLLQERLSLFGAEGALTLVQNLGAGLASGTGATISSPGTGGAAGLSLTKGATALNVLIDFLRSQGQLRVLSNPQIAVMNGQSAVITVGSQLPFGDVSGLTVDQNGNVLFESSIKRALLGLQLGISPQIADDGEILLHVVPSITNLQGEEVVDIPTAGSSVQQVRNPIISLREMGTMVRVREGQSVVLAGLIRRNDSWKQDKVPLAGDIPLLGGLFRNHRQESESTELVVILTPRLM</sequence>
<dbReference type="PROSITE" id="PS51257">
    <property type="entry name" value="PROKAR_LIPOPROTEIN"/>
    <property type="match status" value="1"/>
</dbReference>
<organism evidence="4 5">
    <name type="scientific">Desulfacinum hydrothermale DSM 13146</name>
    <dbReference type="NCBI Taxonomy" id="1121390"/>
    <lineage>
        <taxon>Bacteria</taxon>
        <taxon>Pseudomonadati</taxon>
        <taxon>Thermodesulfobacteriota</taxon>
        <taxon>Syntrophobacteria</taxon>
        <taxon>Syntrophobacterales</taxon>
        <taxon>Syntrophobacteraceae</taxon>
        <taxon>Desulfacinum</taxon>
    </lineage>
</organism>
<comment type="similarity">
    <text evidence="1">Belongs to the bacterial secretin family.</text>
</comment>
<dbReference type="Pfam" id="PF00263">
    <property type="entry name" value="Secretin"/>
    <property type="match status" value="1"/>
</dbReference>
<dbReference type="RefSeq" id="WP_170920304.1">
    <property type="nucleotide sequence ID" value="NZ_FWXF01000002.1"/>
</dbReference>
<evidence type="ECO:0000256" key="1">
    <source>
        <dbReference type="RuleBase" id="RU004003"/>
    </source>
</evidence>
<keyword evidence="5" id="KW-1185">Reference proteome</keyword>
<dbReference type="InterPro" id="IPR050810">
    <property type="entry name" value="Bact_Secretion_Sys_Channel"/>
</dbReference>
<dbReference type="GO" id="GO:0009306">
    <property type="term" value="P:protein secretion"/>
    <property type="evidence" value="ECO:0007669"/>
    <property type="project" value="InterPro"/>
</dbReference>
<dbReference type="EMBL" id="FWXF01000002">
    <property type="protein sequence ID" value="SMC19041.1"/>
    <property type="molecule type" value="Genomic_DNA"/>
</dbReference>
<evidence type="ECO:0000259" key="3">
    <source>
        <dbReference type="Pfam" id="PF00263"/>
    </source>
</evidence>
<dbReference type="GO" id="GO:0015627">
    <property type="term" value="C:type II protein secretion system complex"/>
    <property type="evidence" value="ECO:0007669"/>
    <property type="project" value="TreeGrafter"/>
</dbReference>
<reference evidence="4 5" key="1">
    <citation type="submission" date="2017-04" db="EMBL/GenBank/DDBJ databases">
        <authorList>
            <person name="Afonso C.L."/>
            <person name="Miller P.J."/>
            <person name="Scott M.A."/>
            <person name="Spackman E."/>
            <person name="Goraichik I."/>
            <person name="Dimitrov K.M."/>
            <person name="Suarez D.L."/>
            <person name="Swayne D.E."/>
        </authorList>
    </citation>
    <scope>NUCLEOTIDE SEQUENCE [LARGE SCALE GENOMIC DNA]</scope>
    <source>
        <strain evidence="4 5">DSM 13146</strain>
    </source>
</reference>
<evidence type="ECO:0000313" key="5">
    <source>
        <dbReference type="Proteomes" id="UP000192783"/>
    </source>
</evidence>
<dbReference type="PANTHER" id="PTHR30332">
    <property type="entry name" value="PROBABLE GENERAL SECRETION PATHWAY PROTEIN D"/>
    <property type="match status" value="1"/>
</dbReference>
<dbReference type="PRINTS" id="PR00811">
    <property type="entry name" value="BCTERIALGSPD"/>
</dbReference>
<dbReference type="Proteomes" id="UP000192783">
    <property type="component" value="Unassembled WGS sequence"/>
</dbReference>
<dbReference type="AlphaFoldDB" id="A0A1W1X6E3"/>
<protein>
    <submittedName>
        <fullName evidence="4">MSHA biogenesis protein MshL</fullName>
    </submittedName>
</protein>
<name>A0A1W1X6E3_9BACT</name>
<dbReference type="InterPro" id="IPR001775">
    <property type="entry name" value="GspD/PilQ"/>
</dbReference>
<evidence type="ECO:0000256" key="2">
    <source>
        <dbReference type="SAM" id="MobiDB-lite"/>
    </source>
</evidence>
<gene>
    <name evidence="4" type="ORF">SAMN02746041_00606</name>
</gene>
<evidence type="ECO:0000313" key="4">
    <source>
        <dbReference type="EMBL" id="SMC19041.1"/>
    </source>
</evidence>
<dbReference type="Gene3D" id="3.30.1370.130">
    <property type="match status" value="1"/>
</dbReference>